<accession>A0A2U7UB39</accession>
<reference evidence="1" key="1">
    <citation type="journal article" date="2018" name="Nat. Commun.">
        <title>Diversity and evolution of the emerging Pandoraviridae family.</title>
        <authorList>
            <person name="Legendre M."/>
            <person name="Fabre E."/>
            <person name="Poirot O."/>
            <person name="Jeudy S."/>
            <person name="Lartigue A."/>
            <person name="Alempic J.M."/>
            <person name="Beucher L."/>
            <person name="Philippe N."/>
            <person name="Bertaux L."/>
            <person name="Christo-Foroux E."/>
            <person name="Labadie K."/>
            <person name="Coute Y."/>
            <person name="Abergel C."/>
            <person name="Claverie J.M."/>
        </authorList>
    </citation>
    <scope>NUCLEOTIDE SEQUENCE [LARGE SCALE GENOMIC DNA]</scope>
    <source>
        <strain evidence="1">Neocaledonia</strain>
    </source>
</reference>
<proteinExistence type="predicted"/>
<dbReference type="KEGG" id="vg:36842381"/>
<evidence type="ECO:0000313" key="1">
    <source>
        <dbReference type="EMBL" id="AVK75668.1"/>
    </source>
</evidence>
<protein>
    <submittedName>
        <fullName evidence="1">Uncharacterized protein</fullName>
    </submittedName>
</protein>
<dbReference type="GeneID" id="36842381"/>
<gene>
    <name evidence="1" type="ORF">pneo_cds_61</name>
</gene>
<dbReference type="Proteomes" id="UP000249287">
    <property type="component" value="Segment"/>
</dbReference>
<dbReference type="RefSeq" id="YP_009481671.1">
    <property type="nucleotide sequence ID" value="NC_037666.1"/>
</dbReference>
<name>A0A2U7UB39_9VIRU</name>
<sequence>MNVHRLSSLASLAALAMVALLALTATADAQIYYSGAIRFYYAPAASYCYINEADSYKPLTCVAKPNLADAGIFTLEGINVPYPTYAESPTQPAILNGGALSKWCFPRNYAGKNDNNIYCSGSNITKWFQIVKVGGLGSNYIYNSDTVIVRSTLTNSNCTVISNVLNCDSSTAAGSVFTIVI</sequence>
<dbReference type="EMBL" id="MG011690">
    <property type="protein sequence ID" value="AVK75668.1"/>
    <property type="molecule type" value="Genomic_DNA"/>
</dbReference>
<organism evidence="1">
    <name type="scientific">Pandoravirus neocaledonia</name>
    <dbReference type="NCBI Taxonomy" id="2107708"/>
    <lineage>
        <taxon>Viruses</taxon>
        <taxon>Pandoravirus</taxon>
    </lineage>
</organism>